<protein>
    <submittedName>
        <fullName evidence="2">Uncharacterized protein</fullName>
    </submittedName>
</protein>
<organism evidence="2 3">
    <name type="scientific">Aegilops tauschii subsp. strangulata</name>
    <name type="common">Goatgrass</name>
    <dbReference type="NCBI Taxonomy" id="200361"/>
    <lineage>
        <taxon>Eukaryota</taxon>
        <taxon>Viridiplantae</taxon>
        <taxon>Streptophyta</taxon>
        <taxon>Embryophyta</taxon>
        <taxon>Tracheophyta</taxon>
        <taxon>Spermatophyta</taxon>
        <taxon>Magnoliopsida</taxon>
        <taxon>Liliopsida</taxon>
        <taxon>Poales</taxon>
        <taxon>Poaceae</taxon>
        <taxon>BOP clade</taxon>
        <taxon>Pooideae</taxon>
        <taxon>Triticodae</taxon>
        <taxon>Triticeae</taxon>
        <taxon>Triticinae</taxon>
        <taxon>Aegilops</taxon>
    </lineage>
</organism>
<keyword evidence="3" id="KW-1185">Reference proteome</keyword>
<dbReference type="AlphaFoldDB" id="A0A453PZH9"/>
<evidence type="ECO:0000313" key="2">
    <source>
        <dbReference type="EnsemblPlants" id="AET6Gv20927000.3"/>
    </source>
</evidence>
<dbReference type="Gramene" id="AET6Gv20927000.3">
    <property type="protein sequence ID" value="AET6Gv20927000.3"/>
    <property type="gene ID" value="AET6Gv20927000"/>
</dbReference>
<reference evidence="2" key="3">
    <citation type="journal article" date="2017" name="Nature">
        <title>Genome sequence of the progenitor of the wheat D genome Aegilops tauschii.</title>
        <authorList>
            <person name="Luo M.C."/>
            <person name="Gu Y.Q."/>
            <person name="Puiu D."/>
            <person name="Wang H."/>
            <person name="Twardziok S.O."/>
            <person name="Deal K.R."/>
            <person name="Huo N."/>
            <person name="Zhu T."/>
            <person name="Wang L."/>
            <person name="Wang Y."/>
            <person name="McGuire P.E."/>
            <person name="Liu S."/>
            <person name="Long H."/>
            <person name="Ramasamy R.K."/>
            <person name="Rodriguez J.C."/>
            <person name="Van S.L."/>
            <person name="Yuan L."/>
            <person name="Wang Z."/>
            <person name="Xia Z."/>
            <person name="Xiao L."/>
            <person name="Anderson O.D."/>
            <person name="Ouyang S."/>
            <person name="Liang Y."/>
            <person name="Zimin A.V."/>
            <person name="Pertea G."/>
            <person name="Qi P."/>
            <person name="Bennetzen J.L."/>
            <person name="Dai X."/>
            <person name="Dawson M.W."/>
            <person name="Muller H.G."/>
            <person name="Kugler K."/>
            <person name="Rivarola-Duarte L."/>
            <person name="Spannagl M."/>
            <person name="Mayer K.F.X."/>
            <person name="Lu F.H."/>
            <person name="Bevan M.W."/>
            <person name="Leroy P."/>
            <person name="Li P."/>
            <person name="You F.M."/>
            <person name="Sun Q."/>
            <person name="Liu Z."/>
            <person name="Lyons E."/>
            <person name="Wicker T."/>
            <person name="Salzberg S.L."/>
            <person name="Devos K.M."/>
            <person name="Dvorak J."/>
        </authorList>
    </citation>
    <scope>NUCLEOTIDE SEQUENCE [LARGE SCALE GENOMIC DNA]</scope>
    <source>
        <strain evidence="2">cv. AL8/78</strain>
    </source>
</reference>
<proteinExistence type="predicted"/>
<evidence type="ECO:0000313" key="3">
    <source>
        <dbReference type="Proteomes" id="UP000015105"/>
    </source>
</evidence>
<sequence length="161" mass="17763">RESISLESLSSSQSRPWICSWPPEECLAVSTRAVLPRSTGVGVFWILVLFSPDPRELLEQPFSISNPNPSLSCHSPFFFFEKCFSRKDASFLSSRPSPVVSQRHRPFCPLLSGDPLKKKPALRRFSPAPKRRCPVSPGPDGSSEGSTLRGCHAPPPRSCGQ</sequence>
<accession>A0A453PZH9</accession>
<dbReference type="Proteomes" id="UP000015105">
    <property type="component" value="Chromosome 6D"/>
</dbReference>
<reference evidence="3" key="1">
    <citation type="journal article" date="2014" name="Science">
        <title>Ancient hybridizations among the ancestral genomes of bread wheat.</title>
        <authorList>
            <consortium name="International Wheat Genome Sequencing Consortium,"/>
            <person name="Marcussen T."/>
            <person name="Sandve S.R."/>
            <person name="Heier L."/>
            <person name="Spannagl M."/>
            <person name="Pfeifer M."/>
            <person name="Jakobsen K.S."/>
            <person name="Wulff B.B."/>
            <person name="Steuernagel B."/>
            <person name="Mayer K.F."/>
            <person name="Olsen O.A."/>
        </authorList>
    </citation>
    <scope>NUCLEOTIDE SEQUENCE [LARGE SCALE GENOMIC DNA]</scope>
    <source>
        <strain evidence="3">cv. AL8/78</strain>
    </source>
</reference>
<dbReference type="Gramene" id="AET6Gv20927000.4">
    <property type="protein sequence ID" value="AET6Gv20927000.4"/>
    <property type="gene ID" value="AET6Gv20927000"/>
</dbReference>
<evidence type="ECO:0000256" key="1">
    <source>
        <dbReference type="SAM" id="MobiDB-lite"/>
    </source>
</evidence>
<reference evidence="2" key="4">
    <citation type="submission" date="2019-03" db="UniProtKB">
        <authorList>
            <consortium name="EnsemblPlants"/>
        </authorList>
    </citation>
    <scope>IDENTIFICATION</scope>
</reference>
<name>A0A453PZH9_AEGTS</name>
<reference evidence="3" key="2">
    <citation type="journal article" date="2017" name="Nat. Plants">
        <title>The Aegilops tauschii genome reveals multiple impacts of transposons.</title>
        <authorList>
            <person name="Zhao G."/>
            <person name="Zou C."/>
            <person name="Li K."/>
            <person name="Wang K."/>
            <person name="Li T."/>
            <person name="Gao L."/>
            <person name="Zhang X."/>
            <person name="Wang H."/>
            <person name="Yang Z."/>
            <person name="Liu X."/>
            <person name="Jiang W."/>
            <person name="Mao L."/>
            <person name="Kong X."/>
            <person name="Jiao Y."/>
            <person name="Jia J."/>
        </authorList>
    </citation>
    <scope>NUCLEOTIDE SEQUENCE [LARGE SCALE GENOMIC DNA]</scope>
    <source>
        <strain evidence="3">cv. AL8/78</strain>
    </source>
</reference>
<dbReference type="EnsemblPlants" id="AET6Gv20927000.3">
    <property type="protein sequence ID" value="AET6Gv20927000.3"/>
    <property type="gene ID" value="AET6Gv20927000"/>
</dbReference>
<feature type="region of interest" description="Disordered" evidence="1">
    <location>
        <begin position="112"/>
        <end position="161"/>
    </location>
</feature>
<reference evidence="2" key="5">
    <citation type="journal article" date="2021" name="G3 (Bethesda)">
        <title>Aegilops tauschii genome assembly Aet v5.0 features greater sequence contiguity and improved annotation.</title>
        <authorList>
            <person name="Wang L."/>
            <person name="Zhu T."/>
            <person name="Rodriguez J.C."/>
            <person name="Deal K.R."/>
            <person name="Dubcovsky J."/>
            <person name="McGuire P.E."/>
            <person name="Lux T."/>
            <person name="Spannagl M."/>
            <person name="Mayer K.F.X."/>
            <person name="Baldrich P."/>
            <person name="Meyers B.C."/>
            <person name="Huo N."/>
            <person name="Gu Y.Q."/>
            <person name="Zhou H."/>
            <person name="Devos K.M."/>
            <person name="Bennetzen J.L."/>
            <person name="Unver T."/>
            <person name="Budak H."/>
            <person name="Gulick P.J."/>
            <person name="Galiba G."/>
            <person name="Kalapos B."/>
            <person name="Nelson D.R."/>
            <person name="Li P."/>
            <person name="You F.M."/>
            <person name="Luo M.C."/>
            <person name="Dvorak J."/>
        </authorList>
    </citation>
    <scope>NUCLEOTIDE SEQUENCE [LARGE SCALE GENOMIC DNA]</scope>
    <source>
        <strain evidence="2">cv. AL8/78</strain>
    </source>
</reference>
<dbReference type="EnsemblPlants" id="AET6Gv20927000.4">
    <property type="protein sequence ID" value="AET6Gv20927000.4"/>
    <property type="gene ID" value="AET6Gv20927000"/>
</dbReference>